<keyword evidence="2" id="KW-0472">Membrane</keyword>
<dbReference type="Proteomes" id="UP000079169">
    <property type="component" value="Unplaced"/>
</dbReference>
<dbReference type="RefSeq" id="XP_008469713.1">
    <property type="nucleotide sequence ID" value="XM_008471491.1"/>
</dbReference>
<keyword evidence="2" id="KW-0812">Transmembrane</keyword>
<protein>
    <submittedName>
        <fullName evidence="4">Uncharacterized protein LOC103507051</fullName>
    </submittedName>
</protein>
<dbReference type="PaxDb" id="121845-A0A1S3CXE5"/>
<feature type="compositionally biased region" description="Acidic residues" evidence="1">
    <location>
        <begin position="46"/>
        <end position="57"/>
    </location>
</feature>
<feature type="region of interest" description="Disordered" evidence="1">
    <location>
        <begin position="41"/>
        <end position="60"/>
    </location>
</feature>
<accession>A0A1S3CXE5</accession>
<proteinExistence type="predicted"/>
<keyword evidence="3" id="KW-1185">Reference proteome</keyword>
<reference evidence="4" key="1">
    <citation type="submission" date="2025-08" db="UniProtKB">
        <authorList>
            <consortium name="RefSeq"/>
        </authorList>
    </citation>
    <scope>IDENTIFICATION</scope>
</reference>
<keyword evidence="2" id="KW-1133">Transmembrane helix</keyword>
<feature type="compositionally biased region" description="Basic and acidic residues" evidence="1">
    <location>
        <begin position="230"/>
        <end position="245"/>
    </location>
</feature>
<organism evidence="3 4">
    <name type="scientific">Diaphorina citri</name>
    <name type="common">Asian citrus psyllid</name>
    <dbReference type="NCBI Taxonomy" id="121845"/>
    <lineage>
        <taxon>Eukaryota</taxon>
        <taxon>Metazoa</taxon>
        <taxon>Ecdysozoa</taxon>
        <taxon>Arthropoda</taxon>
        <taxon>Hexapoda</taxon>
        <taxon>Insecta</taxon>
        <taxon>Pterygota</taxon>
        <taxon>Neoptera</taxon>
        <taxon>Paraneoptera</taxon>
        <taxon>Hemiptera</taxon>
        <taxon>Sternorrhyncha</taxon>
        <taxon>Psylloidea</taxon>
        <taxon>Psyllidae</taxon>
        <taxon>Diaphorininae</taxon>
        <taxon>Diaphorina</taxon>
    </lineage>
</organism>
<feature type="region of interest" description="Disordered" evidence="1">
    <location>
        <begin position="132"/>
        <end position="199"/>
    </location>
</feature>
<evidence type="ECO:0000256" key="2">
    <source>
        <dbReference type="SAM" id="Phobius"/>
    </source>
</evidence>
<evidence type="ECO:0000256" key="1">
    <source>
        <dbReference type="SAM" id="MobiDB-lite"/>
    </source>
</evidence>
<feature type="transmembrane region" description="Helical" evidence="2">
    <location>
        <begin position="92"/>
        <end position="113"/>
    </location>
</feature>
<sequence>MNVKSISVTSTILNSTVPDVPANLESNKTATIIIEYKPIRGPSPIEDNEEDEYEDEDKGPRGIIRKVLDTITINPDDMEPQSTQDVITNSDILSALSVPVFLIVMMGFTFYAIHNANNYFMQRLRIYNSRHPVRHRHRPSTDDGPGPETGNPPNMTIPSPDQELIEVEQSNEREQPIDTEPISIEPVRPESSQSSNHIGFIPKSHALRKILSDLKKPVTPKVPNELNVDTDPKEELTKVQGESKVKPITPELGTDFKSKPNTPELPTESTTQPTVPEVLIESNKNHEE</sequence>
<dbReference type="KEGG" id="dci:103507051"/>
<dbReference type="AlphaFoldDB" id="A0A1S3CXE5"/>
<feature type="region of interest" description="Disordered" evidence="1">
    <location>
        <begin position="221"/>
        <end position="288"/>
    </location>
</feature>
<name>A0A1S3CXE5_DIACI</name>
<gene>
    <name evidence="4" type="primary">LOC103507051</name>
</gene>
<evidence type="ECO:0000313" key="3">
    <source>
        <dbReference type="Proteomes" id="UP000079169"/>
    </source>
</evidence>
<evidence type="ECO:0000313" key="4">
    <source>
        <dbReference type="RefSeq" id="XP_008469713.1"/>
    </source>
</evidence>
<dbReference type="GeneID" id="103507051"/>